<dbReference type="GO" id="GO:0008270">
    <property type="term" value="F:zinc ion binding"/>
    <property type="evidence" value="ECO:0007669"/>
    <property type="project" value="UniProtKB-UniRule"/>
</dbReference>
<dbReference type="HAMAP" id="MF_00009">
    <property type="entry name" value="Endoribonucl_YbeY"/>
    <property type="match status" value="1"/>
</dbReference>
<gene>
    <name evidence="7 8" type="primary">ybeY</name>
    <name evidence="8" type="ORF">LS71_006545</name>
</gene>
<dbReference type="SUPFAM" id="SSF55486">
    <property type="entry name" value="Metalloproteases ('zincins'), catalytic domain"/>
    <property type="match status" value="1"/>
</dbReference>
<feature type="binding site" evidence="7">
    <location>
        <position position="130"/>
    </location>
    <ligand>
        <name>Zn(2+)</name>
        <dbReference type="ChEBI" id="CHEBI:29105"/>
        <note>catalytic</note>
    </ligand>
</feature>
<evidence type="ECO:0000313" key="8">
    <source>
        <dbReference type="EMBL" id="TLD96376.1"/>
    </source>
</evidence>
<dbReference type="GO" id="GO:0005737">
    <property type="term" value="C:cytoplasm"/>
    <property type="evidence" value="ECO:0007669"/>
    <property type="project" value="UniProtKB-SubCell"/>
</dbReference>
<dbReference type="RefSeq" id="WP_034354604.1">
    <property type="nucleotide sequence ID" value="NZ_JRPR02000004.1"/>
</dbReference>
<keyword evidence="9" id="KW-1185">Reference proteome</keyword>
<dbReference type="OrthoDB" id="9807740at2"/>
<dbReference type="GO" id="GO:0006364">
    <property type="term" value="P:rRNA processing"/>
    <property type="evidence" value="ECO:0007669"/>
    <property type="project" value="UniProtKB-UniRule"/>
</dbReference>
<evidence type="ECO:0000256" key="6">
    <source>
        <dbReference type="ARBA" id="ARBA00022833"/>
    </source>
</evidence>
<dbReference type="InterPro" id="IPR023091">
    <property type="entry name" value="MetalPrtase_cat_dom_sf_prd"/>
</dbReference>
<feature type="binding site" evidence="7">
    <location>
        <position position="124"/>
    </location>
    <ligand>
        <name>Zn(2+)</name>
        <dbReference type="ChEBI" id="CHEBI:29105"/>
        <note>catalytic</note>
    </ligand>
</feature>
<name>A0A4U8T9B0_9HELI</name>
<dbReference type="InterPro" id="IPR002036">
    <property type="entry name" value="YbeY"/>
</dbReference>
<dbReference type="EC" id="3.1.-.-" evidence="7"/>
<evidence type="ECO:0000256" key="2">
    <source>
        <dbReference type="ARBA" id="ARBA00022722"/>
    </source>
</evidence>
<dbReference type="PANTHER" id="PTHR46986">
    <property type="entry name" value="ENDORIBONUCLEASE YBEY, CHLOROPLASTIC"/>
    <property type="match status" value="1"/>
</dbReference>
<keyword evidence="3 7" id="KW-0479">Metal-binding</keyword>
<accession>A0A4U8T9B0</accession>
<dbReference type="InterPro" id="IPR020549">
    <property type="entry name" value="YbeY_CS"/>
</dbReference>
<keyword evidence="2 7" id="KW-0540">Nuclease</keyword>
<dbReference type="EMBL" id="JRPR02000004">
    <property type="protein sequence ID" value="TLD96376.1"/>
    <property type="molecule type" value="Genomic_DNA"/>
</dbReference>
<keyword evidence="7" id="KW-0963">Cytoplasm</keyword>
<keyword evidence="6 7" id="KW-0862">Zinc</keyword>
<dbReference type="GO" id="GO:0004521">
    <property type="term" value="F:RNA endonuclease activity"/>
    <property type="evidence" value="ECO:0007669"/>
    <property type="project" value="UniProtKB-UniRule"/>
</dbReference>
<keyword evidence="7" id="KW-0698">rRNA processing</keyword>
<evidence type="ECO:0000256" key="5">
    <source>
        <dbReference type="ARBA" id="ARBA00022801"/>
    </source>
</evidence>
<evidence type="ECO:0000313" key="9">
    <source>
        <dbReference type="Proteomes" id="UP000029733"/>
    </source>
</evidence>
<dbReference type="GO" id="GO:0004222">
    <property type="term" value="F:metalloendopeptidase activity"/>
    <property type="evidence" value="ECO:0007669"/>
    <property type="project" value="InterPro"/>
</dbReference>
<reference evidence="8 9" key="1">
    <citation type="journal article" date="2014" name="Genome Announc.">
        <title>Draft genome sequences of eight enterohepatic helicobacter species isolated from both laboratory and wild rodents.</title>
        <authorList>
            <person name="Sheh A."/>
            <person name="Shen Z."/>
            <person name="Fox J.G."/>
        </authorList>
    </citation>
    <scope>NUCLEOTIDE SEQUENCE [LARGE SCALE GENOMIC DNA]</scope>
    <source>
        <strain evidence="8 9">MIT 09-6949</strain>
    </source>
</reference>
<comment type="caution">
    <text evidence="8">The sequence shown here is derived from an EMBL/GenBank/DDBJ whole genome shotgun (WGS) entry which is preliminary data.</text>
</comment>
<keyword evidence="4 7" id="KW-0255">Endonuclease</keyword>
<protein>
    <recommendedName>
        <fullName evidence="7">Endoribonuclease YbeY</fullName>
        <ecNumber evidence="7">3.1.-.-</ecNumber>
    </recommendedName>
</protein>
<comment type="subcellular location">
    <subcellularLocation>
        <location evidence="7">Cytoplasm</location>
    </subcellularLocation>
</comment>
<dbReference type="AlphaFoldDB" id="A0A4U8T9B0"/>
<dbReference type="PROSITE" id="PS01306">
    <property type="entry name" value="UPF0054"/>
    <property type="match status" value="1"/>
</dbReference>
<proteinExistence type="inferred from homology"/>
<organism evidence="8 9">
    <name type="scientific">Helicobacter jaachi</name>
    <dbReference type="NCBI Taxonomy" id="1677920"/>
    <lineage>
        <taxon>Bacteria</taxon>
        <taxon>Pseudomonadati</taxon>
        <taxon>Campylobacterota</taxon>
        <taxon>Epsilonproteobacteria</taxon>
        <taxon>Campylobacterales</taxon>
        <taxon>Helicobacteraceae</taxon>
        <taxon>Helicobacter</taxon>
    </lineage>
</organism>
<dbReference type="NCBIfam" id="TIGR00043">
    <property type="entry name" value="rRNA maturation RNase YbeY"/>
    <property type="match status" value="1"/>
</dbReference>
<comment type="cofactor">
    <cofactor evidence="7">
        <name>Zn(2+)</name>
        <dbReference type="ChEBI" id="CHEBI:29105"/>
    </cofactor>
    <text evidence="7">Binds 1 zinc ion.</text>
</comment>
<evidence type="ECO:0000256" key="7">
    <source>
        <dbReference type="HAMAP-Rule" id="MF_00009"/>
    </source>
</evidence>
<dbReference type="Gene3D" id="3.40.390.30">
    <property type="entry name" value="Metalloproteases ('zincins'), catalytic domain"/>
    <property type="match status" value="1"/>
</dbReference>
<keyword evidence="7" id="KW-0690">Ribosome biogenesis</keyword>
<evidence type="ECO:0000256" key="3">
    <source>
        <dbReference type="ARBA" id="ARBA00022723"/>
    </source>
</evidence>
<comment type="similarity">
    <text evidence="1 7">Belongs to the endoribonuclease YbeY family.</text>
</comment>
<dbReference type="STRING" id="1677920.LS71_05165"/>
<evidence type="ECO:0000256" key="4">
    <source>
        <dbReference type="ARBA" id="ARBA00022759"/>
    </source>
</evidence>
<dbReference type="Proteomes" id="UP000029733">
    <property type="component" value="Unassembled WGS sequence"/>
</dbReference>
<dbReference type="PANTHER" id="PTHR46986:SF1">
    <property type="entry name" value="ENDORIBONUCLEASE YBEY, CHLOROPLASTIC"/>
    <property type="match status" value="1"/>
</dbReference>
<dbReference type="Pfam" id="PF02130">
    <property type="entry name" value="YbeY"/>
    <property type="match status" value="1"/>
</dbReference>
<keyword evidence="5 7" id="KW-0378">Hydrolase</keyword>
<evidence type="ECO:0000256" key="1">
    <source>
        <dbReference type="ARBA" id="ARBA00010875"/>
    </source>
</evidence>
<feature type="binding site" evidence="7">
    <location>
        <position position="120"/>
    </location>
    <ligand>
        <name>Zn(2+)</name>
        <dbReference type="ChEBI" id="CHEBI:29105"/>
        <note>catalytic</note>
    </ligand>
</feature>
<comment type="function">
    <text evidence="7">Single strand-specific metallo-endoribonuclease involved in late-stage 70S ribosome quality control and in maturation of the 3' terminus of the 16S rRNA.</text>
</comment>
<sequence>MDSFIMPRLEIAEHKYDFLHALMQDIQNLALIERDLSHFYIEVIMLDSKQMQDINRVHRGIDKSTDVLSFPLALDSITDLDSINEPLCLGSVVINVQLATQMAQQLHHSVQDEISLLFIHGFLHILGYDHEQDEGEQRALEQRIIESLHLKQSLIVRAQG</sequence>